<name>A0ABV7X770_9SPHN</name>
<evidence type="ECO:0000256" key="9">
    <source>
        <dbReference type="ARBA" id="ARBA00023136"/>
    </source>
</evidence>
<dbReference type="PANTHER" id="PTHR11351:SF31">
    <property type="entry name" value="DESATURASE 1, ISOFORM A-RELATED"/>
    <property type="match status" value="1"/>
</dbReference>
<evidence type="ECO:0000256" key="6">
    <source>
        <dbReference type="ARBA" id="ARBA00022989"/>
    </source>
</evidence>
<evidence type="ECO:0000256" key="7">
    <source>
        <dbReference type="ARBA" id="ARBA00023002"/>
    </source>
</evidence>
<keyword evidence="13" id="KW-1185">Reference proteome</keyword>
<evidence type="ECO:0000313" key="13">
    <source>
        <dbReference type="Proteomes" id="UP001595615"/>
    </source>
</evidence>
<feature type="transmembrane region" description="Helical" evidence="11">
    <location>
        <begin position="55"/>
        <end position="75"/>
    </location>
</feature>
<evidence type="ECO:0000256" key="5">
    <source>
        <dbReference type="ARBA" id="ARBA00022832"/>
    </source>
</evidence>
<evidence type="ECO:0000256" key="1">
    <source>
        <dbReference type="ARBA" id="ARBA00004141"/>
    </source>
</evidence>
<protein>
    <submittedName>
        <fullName evidence="12">Acyl-CoA desaturase</fullName>
    </submittedName>
</protein>
<dbReference type="PANTHER" id="PTHR11351">
    <property type="entry name" value="ACYL-COA DESATURASE"/>
    <property type="match status" value="1"/>
</dbReference>
<dbReference type="Proteomes" id="UP001595615">
    <property type="component" value="Unassembled WGS sequence"/>
</dbReference>
<keyword evidence="8" id="KW-0443">Lipid metabolism</keyword>
<evidence type="ECO:0000256" key="4">
    <source>
        <dbReference type="ARBA" id="ARBA00022692"/>
    </source>
</evidence>
<gene>
    <name evidence="12" type="ORF">ACFOMD_03835</name>
</gene>
<proteinExistence type="inferred from homology"/>
<evidence type="ECO:0000256" key="10">
    <source>
        <dbReference type="ARBA" id="ARBA00023160"/>
    </source>
</evidence>
<keyword evidence="5" id="KW-0276">Fatty acid metabolism</keyword>
<sequence length="281" mass="32101">MTAATLILGPLYFTWSAFALFLVTCAITLCAGHSVGMHRRLIHNSFECPLWLEHLCVYLGVLVGMAGPVGMMRVHDMRDWAQRQRACHDYFGHRASFWRDGWHQLHCELELARPPVFRLEPRVAEDRVYRFMERTWMWQQLPWAVAFFLIGGLPWLVWGICARVTVCVTGHWLVGHFAHREGGQTWIVEGASVQGYDVRIAGLISMGESWHNNHHAYPGSAKLGLEPGQVDLGWTMLMAFERLGLVWNIVTPDHLPFRASLRRVADRGQGCPVLTRAFMRA</sequence>
<evidence type="ECO:0000313" key="12">
    <source>
        <dbReference type="EMBL" id="MFC3711686.1"/>
    </source>
</evidence>
<dbReference type="InterPro" id="IPR015876">
    <property type="entry name" value="Acyl-CoA_DS"/>
</dbReference>
<feature type="transmembrane region" description="Helical" evidence="11">
    <location>
        <begin position="141"/>
        <end position="160"/>
    </location>
</feature>
<keyword evidence="9 11" id="KW-0472">Membrane</keyword>
<reference evidence="13" key="1">
    <citation type="journal article" date="2019" name="Int. J. Syst. Evol. Microbiol.">
        <title>The Global Catalogue of Microorganisms (GCM) 10K type strain sequencing project: providing services to taxonomists for standard genome sequencing and annotation.</title>
        <authorList>
            <consortium name="The Broad Institute Genomics Platform"/>
            <consortium name="The Broad Institute Genome Sequencing Center for Infectious Disease"/>
            <person name="Wu L."/>
            <person name="Ma J."/>
        </authorList>
    </citation>
    <scope>NUCLEOTIDE SEQUENCE [LARGE SCALE GENOMIC DNA]</scope>
    <source>
        <strain evidence="13">KCTC 42644</strain>
    </source>
</reference>
<comment type="subcellular location">
    <subcellularLocation>
        <location evidence="1">Membrane</location>
        <topology evidence="1">Multi-pass membrane protein</topology>
    </subcellularLocation>
</comment>
<comment type="similarity">
    <text evidence="2">Belongs to the fatty acid desaturase type 2 family.</text>
</comment>
<evidence type="ECO:0000256" key="8">
    <source>
        <dbReference type="ARBA" id="ARBA00023098"/>
    </source>
</evidence>
<dbReference type="RefSeq" id="WP_380857104.1">
    <property type="nucleotide sequence ID" value="NZ_JBHRXV010000003.1"/>
</dbReference>
<keyword evidence="10" id="KW-0275">Fatty acid biosynthesis</keyword>
<evidence type="ECO:0000256" key="2">
    <source>
        <dbReference type="ARBA" id="ARBA00008749"/>
    </source>
</evidence>
<evidence type="ECO:0000256" key="3">
    <source>
        <dbReference type="ARBA" id="ARBA00022516"/>
    </source>
</evidence>
<organism evidence="12 13">
    <name type="scientific">Sphingoaurantiacus capsulatus</name>
    <dbReference type="NCBI Taxonomy" id="1771310"/>
    <lineage>
        <taxon>Bacteria</taxon>
        <taxon>Pseudomonadati</taxon>
        <taxon>Pseudomonadota</taxon>
        <taxon>Alphaproteobacteria</taxon>
        <taxon>Sphingomonadales</taxon>
        <taxon>Sphingosinicellaceae</taxon>
        <taxon>Sphingoaurantiacus</taxon>
    </lineage>
</organism>
<dbReference type="CDD" id="cd03505">
    <property type="entry name" value="Delta9-FADS-like"/>
    <property type="match status" value="1"/>
</dbReference>
<feature type="transmembrane region" description="Helical" evidence="11">
    <location>
        <begin position="12"/>
        <end position="35"/>
    </location>
</feature>
<comment type="caution">
    <text evidence="12">The sequence shown here is derived from an EMBL/GenBank/DDBJ whole genome shotgun (WGS) entry which is preliminary data.</text>
</comment>
<accession>A0ABV7X770</accession>
<evidence type="ECO:0000256" key="11">
    <source>
        <dbReference type="SAM" id="Phobius"/>
    </source>
</evidence>
<keyword evidence="3" id="KW-0444">Lipid biosynthesis</keyword>
<dbReference type="EMBL" id="JBHRXV010000003">
    <property type="protein sequence ID" value="MFC3711686.1"/>
    <property type="molecule type" value="Genomic_DNA"/>
</dbReference>
<keyword evidence="7" id="KW-0560">Oxidoreductase</keyword>
<keyword evidence="6 11" id="KW-1133">Transmembrane helix</keyword>
<keyword evidence="4 11" id="KW-0812">Transmembrane</keyword>